<dbReference type="eggNOG" id="arCOG01403">
    <property type="taxonomic scope" value="Archaea"/>
</dbReference>
<dbReference type="AlphaFoldDB" id="Q9HK94"/>
<sequence length="384" mass="44735">MGSADLVYDGGGERNALQTSKIAKKMGFDVTIFGSGCEYERNNHIAVNEVNYVKNAFKFDIFGKKSILRLTHSKSTGLIGLFRFRRIYNIVKGYDYYYFQNPNFLFRNFSMYARKSSFTHHIILANHGSYFEILGQRNNPAYRLVLRFLNRLIFKSIDRSITVQVQNSFQYDFYRKMGFNNIHLIPQSSVNFDDFRVEESRGFNVVFLNKLTKNKGSKLLMKILKDSDEDIKFHIVGLDTKRYAKKIKKNNVIFYGQVSEEEKRNILAKSDVMINCSEYESLSISSIEGLASGLPIISTRTSGLVYIRDVMGENVIIIDRNAKDFLTEINRLRKLKEKDPMEYLMLRKKIKEKASLYFDVRIIEEAMKSMIGSMKLEREEVLFQ</sequence>
<name>Q9HK94_THEAC</name>
<dbReference type="HOGENOM" id="CLU_718912_0_0_2"/>
<dbReference type="InParanoid" id="Q9HK94"/>
<evidence type="ECO:0000313" key="2">
    <source>
        <dbReference type="EMBL" id="CAC11845.1"/>
    </source>
</evidence>
<dbReference type="STRING" id="273075.gene:9571927"/>
<proteinExistence type="predicted"/>
<dbReference type="EnsemblBacteria" id="CAC11845">
    <property type="protein sequence ID" value="CAC11845"/>
    <property type="gene ID" value="CAC11845"/>
</dbReference>
<organism evidence="2 3">
    <name type="scientific">Thermoplasma acidophilum (strain ATCC 25905 / DSM 1728 / JCM 9062 / NBRC 15155 / AMRC-C165)</name>
    <dbReference type="NCBI Taxonomy" id="273075"/>
    <lineage>
        <taxon>Archaea</taxon>
        <taxon>Methanobacteriati</taxon>
        <taxon>Thermoplasmatota</taxon>
        <taxon>Thermoplasmata</taxon>
        <taxon>Thermoplasmatales</taxon>
        <taxon>Thermoplasmataceae</taxon>
        <taxon>Thermoplasma</taxon>
    </lineage>
</organism>
<dbReference type="SUPFAM" id="SSF53756">
    <property type="entry name" value="UDP-Glycosyltransferase/glycogen phosphorylase"/>
    <property type="match status" value="1"/>
</dbReference>
<dbReference type="KEGG" id="tac:Ta0707"/>
<dbReference type="Gene3D" id="3.40.50.2000">
    <property type="entry name" value="Glycogen Phosphorylase B"/>
    <property type="match status" value="2"/>
</dbReference>
<protein>
    <recommendedName>
        <fullName evidence="1">Glycosyl transferase family 1 domain-containing protein</fullName>
    </recommendedName>
</protein>
<dbReference type="PANTHER" id="PTHR12526">
    <property type="entry name" value="GLYCOSYLTRANSFERASE"/>
    <property type="match status" value="1"/>
</dbReference>
<dbReference type="Proteomes" id="UP000001024">
    <property type="component" value="Chromosome"/>
</dbReference>
<dbReference type="PaxDb" id="273075-Ta0707"/>
<evidence type="ECO:0000259" key="1">
    <source>
        <dbReference type="Pfam" id="PF00534"/>
    </source>
</evidence>
<gene>
    <name evidence="2" type="ordered locus">Ta0707</name>
</gene>
<dbReference type="GO" id="GO:0016757">
    <property type="term" value="F:glycosyltransferase activity"/>
    <property type="evidence" value="ECO:0007669"/>
    <property type="project" value="InterPro"/>
</dbReference>
<dbReference type="InterPro" id="IPR001296">
    <property type="entry name" value="Glyco_trans_1"/>
</dbReference>
<dbReference type="CAZy" id="GT4">
    <property type="family name" value="Glycosyltransferase Family 4"/>
</dbReference>
<feature type="domain" description="Glycosyl transferase family 1" evidence="1">
    <location>
        <begin position="203"/>
        <end position="338"/>
    </location>
</feature>
<dbReference type="EMBL" id="AL445065">
    <property type="protein sequence ID" value="CAC11845.1"/>
    <property type="molecule type" value="Genomic_DNA"/>
</dbReference>
<dbReference type="CDD" id="cd03801">
    <property type="entry name" value="GT4_PimA-like"/>
    <property type="match status" value="1"/>
</dbReference>
<evidence type="ECO:0000313" key="3">
    <source>
        <dbReference type="Proteomes" id="UP000001024"/>
    </source>
</evidence>
<dbReference type="Pfam" id="PF00534">
    <property type="entry name" value="Glycos_transf_1"/>
    <property type="match status" value="1"/>
</dbReference>
<accession>Q9HK94</accession>
<keyword evidence="3" id="KW-1185">Reference proteome</keyword>
<reference evidence="2 3" key="1">
    <citation type="journal article" date="2000" name="Nature">
        <title>The genome sequence of the thermoacidophilic scavenger Thermoplasma acidophilum.</title>
        <authorList>
            <person name="Ruepp A."/>
            <person name="Graml W."/>
            <person name="Santos-Martinez M.L."/>
            <person name="Koretke K.K."/>
            <person name="Volker C."/>
            <person name="Mewes H.W."/>
            <person name="Frishman D."/>
            <person name="Stocker S."/>
            <person name="Lupas A.N."/>
            <person name="Baumeister W."/>
        </authorList>
    </citation>
    <scope>NUCLEOTIDE SEQUENCE [LARGE SCALE GENOMIC DNA]</scope>
    <source>
        <strain evidence="3">ATCC 25905 / DSM 1728 / JCM 9062 / NBRC 15155 / AMRC-C165</strain>
    </source>
</reference>